<dbReference type="Gene3D" id="4.10.280.10">
    <property type="entry name" value="Helix-loop-helix DNA-binding domain"/>
    <property type="match status" value="1"/>
</dbReference>
<reference evidence="8" key="1">
    <citation type="journal article" date="2002" name="Development">
        <title>Development of pigment-cup eyes in the polychaete Platynereis dumerilii and evolutionary conservation of larval eyes in Bilateria.</title>
        <authorList>
            <person name="Arendt D."/>
            <person name="Tessmar K."/>
            <person name="de Campos-Baptista M.I."/>
            <person name="Dorresteijn A."/>
            <person name="Wittbrodt J."/>
        </authorList>
    </citation>
    <scope>NUCLEOTIDE SEQUENCE</scope>
</reference>
<feature type="compositionally biased region" description="Basic residues" evidence="6">
    <location>
        <begin position="157"/>
        <end position="172"/>
    </location>
</feature>
<keyword evidence="2" id="KW-0217">Developmental protein</keyword>
<organism evidence="8">
    <name type="scientific">Platynereis dumerilii</name>
    <name type="common">Dumeril's clam worm</name>
    <dbReference type="NCBI Taxonomy" id="6359"/>
    <lineage>
        <taxon>Eukaryota</taxon>
        <taxon>Metazoa</taxon>
        <taxon>Spiralia</taxon>
        <taxon>Lophotrochozoa</taxon>
        <taxon>Annelida</taxon>
        <taxon>Polychaeta</taxon>
        <taxon>Errantia</taxon>
        <taxon>Phyllodocida</taxon>
        <taxon>Nereididae</taxon>
        <taxon>Platynereis</taxon>
    </lineage>
</organism>
<feature type="region of interest" description="Disordered" evidence="6">
    <location>
        <begin position="134"/>
        <end position="176"/>
    </location>
</feature>
<evidence type="ECO:0000256" key="2">
    <source>
        <dbReference type="ARBA" id="ARBA00022473"/>
    </source>
</evidence>
<dbReference type="Pfam" id="PF00010">
    <property type="entry name" value="HLH"/>
    <property type="match status" value="1"/>
</dbReference>
<evidence type="ECO:0000256" key="3">
    <source>
        <dbReference type="ARBA" id="ARBA00022782"/>
    </source>
</evidence>
<dbReference type="InterPro" id="IPR050359">
    <property type="entry name" value="bHLH_transcription_factors"/>
</dbReference>
<evidence type="ECO:0000256" key="6">
    <source>
        <dbReference type="SAM" id="MobiDB-lite"/>
    </source>
</evidence>
<evidence type="ECO:0000313" key="8">
    <source>
        <dbReference type="EMBL" id="CAC86664.1"/>
    </source>
</evidence>
<evidence type="ECO:0000256" key="1">
    <source>
        <dbReference type="ARBA" id="ARBA00004123"/>
    </source>
</evidence>
<dbReference type="SUPFAM" id="SSF47459">
    <property type="entry name" value="HLH, helix-loop-helix DNA-binding domain"/>
    <property type="match status" value="1"/>
</dbReference>
<dbReference type="GO" id="GO:0005634">
    <property type="term" value="C:nucleus"/>
    <property type="evidence" value="ECO:0007669"/>
    <property type="project" value="UniProtKB-SubCell"/>
</dbReference>
<dbReference type="PROSITE" id="PS50888">
    <property type="entry name" value="BHLH"/>
    <property type="match status" value="1"/>
</dbReference>
<dbReference type="GO" id="GO:0045944">
    <property type="term" value="P:positive regulation of transcription by RNA polymerase II"/>
    <property type="evidence" value="ECO:0007669"/>
    <property type="project" value="TreeGrafter"/>
</dbReference>
<evidence type="ECO:0000256" key="4">
    <source>
        <dbReference type="ARBA" id="ARBA00022902"/>
    </source>
</evidence>
<dbReference type="GO" id="GO:0061564">
    <property type="term" value="P:axon development"/>
    <property type="evidence" value="ECO:0007669"/>
    <property type="project" value="TreeGrafter"/>
</dbReference>
<accession>Q8T360</accession>
<dbReference type="GO" id="GO:0007423">
    <property type="term" value="P:sensory organ development"/>
    <property type="evidence" value="ECO:0007669"/>
    <property type="project" value="TreeGrafter"/>
</dbReference>
<dbReference type="PANTHER" id="PTHR19290:SF162">
    <property type="entry name" value="TRANSCRIPTION FACTOR ATOH7"/>
    <property type="match status" value="1"/>
</dbReference>
<dbReference type="GO" id="GO:0070888">
    <property type="term" value="F:E-box binding"/>
    <property type="evidence" value="ECO:0007669"/>
    <property type="project" value="TreeGrafter"/>
</dbReference>
<sequence length="202" mass="21840">MSLGILAAHTALYESPYFATTIPQPTTFDMYVNSASPAGSTCSSGSSGSNSSFNAAVNVQENFWQGPTTYDYSYCNSLNGSVGSPSSSSSQNDVCSTSASDSAVLSDLEDILSDMAEGTQVSSPVMLPKVTPLPMEQPSRRQQKKAPVVKDAPKEVQKKRRMAANARERRRMNSLNGAFDRLRSVIPGMKGQRQLSKYETFQ</sequence>
<dbReference type="InterPro" id="IPR011598">
    <property type="entry name" value="bHLH_dom"/>
</dbReference>
<dbReference type="GO" id="GO:0046983">
    <property type="term" value="F:protein dimerization activity"/>
    <property type="evidence" value="ECO:0007669"/>
    <property type="project" value="InterPro"/>
</dbReference>
<protein>
    <submittedName>
        <fullName evidence="8">ATH protein</fullName>
    </submittedName>
</protein>
<dbReference type="GO" id="GO:0000981">
    <property type="term" value="F:DNA-binding transcription factor activity, RNA polymerase II-specific"/>
    <property type="evidence" value="ECO:0007669"/>
    <property type="project" value="TreeGrafter"/>
</dbReference>
<dbReference type="AlphaFoldDB" id="Q8T360"/>
<proteinExistence type="evidence at transcript level"/>
<evidence type="ECO:0000259" key="7">
    <source>
        <dbReference type="PROSITE" id="PS50888"/>
    </source>
</evidence>
<dbReference type="InterPro" id="IPR036638">
    <property type="entry name" value="HLH_DNA-bd_sf"/>
</dbReference>
<keyword evidence="5" id="KW-0539">Nucleus</keyword>
<feature type="domain" description="BHLH" evidence="7">
    <location>
        <begin position="159"/>
        <end position="202"/>
    </location>
</feature>
<keyword evidence="4" id="KW-0524">Neurogenesis</keyword>
<keyword evidence="3" id="KW-0221">Differentiation</keyword>
<dbReference type="EMBL" id="AJ316543">
    <property type="protein sequence ID" value="CAC86664.1"/>
    <property type="molecule type" value="mRNA"/>
</dbReference>
<name>Q8T360_PLADU</name>
<feature type="non-terminal residue" evidence="8">
    <location>
        <position position="202"/>
    </location>
</feature>
<dbReference type="PANTHER" id="PTHR19290">
    <property type="entry name" value="BASIC HELIX-LOOP-HELIX PROTEIN NEUROGENIN-RELATED"/>
    <property type="match status" value="1"/>
</dbReference>
<comment type="subcellular location">
    <subcellularLocation>
        <location evidence="1">Nucleus</location>
    </subcellularLocation>
</comment>
<gene>
    <name evidence="8" type="primary">ath</name>
</gene>
<evidence type="ECO:0000256" key="5">
    <source>
        <dbReference type="ARBA" id="ARBA00023242"/>
    </source>
</evidence>